<evidence type="ECO:0000256" key="2">
    <source>
        <dbReference type="ARBA" id="ARBA00022649"/>
    </source>
</evidence>
<sequence>MFAESAVRDLEEIQVWYESELAPEVGQRLVSEIFERVAALRDNPDMGRVVPEFGQKHLRELIHPPFRIVYKRENEKVRVVRVWRSERLLKLSGSGGV</sequence>
<comment type="caution">
    <text evidence="3">The sequence shown here is derived from an EMBL/GenBank/DDBJ whole genome shotgun (WGS) entry which is preliminary data.</text>
</comment>
<name>A0A2I1DJX5_9PROT</name>
<dbReference type="InterPro" id="IPR051803">
    <property type="entry name" value="TA_system_RelE-like_toxin"/>
</dbReference>
<evidence type="ECO:0000313" key="4">
    <source>
        <dbReference type="Proteomes" id="UP000234329"/>
    </source>
</evidence>
<keyword evidence="4" id="KW-1185">Reference proteome</keyword>
<comment type="similarity">
    <text evidence="1">Belongs to the RelE toxin family.</text>
</comment>
<dbReference type="InParanoid" id="A0A2I1DJX5"/>
<dbReference type="PANTHER" id="PTHR33755:SF5">
    <property type="entry name" value="TYPE II TOXIN-ANTITOXIN SYSTEM RELE_PARE FAMILY TOXIN"/>
    <property type="match status" value="1"/>
</dbReference>
<dbReference type="Proteomes" id="UP000234329">
    <property type="component" value="Unassembled WGS sequence"/>
</dbReference>
<dbReference type="AlphaFoldDB" id="A0A2I1DJX5"/>
<evidence type="ECO:0000256" key="1">
    <source>
        <dbReference type="ARBA" id="ARBA00006226"/>
    </source>
</evidence>
<dbReference type="InterPro" id="IPR007712">
    <property type="entry name" value="RelE/ParE_toxin"/>
</dbReference>
<evidence type="ECO:0000313" key="3">
    <source>
        <dbReference type="EMBL" id="PKY10156.1"/>
    </source>
</evidence>
<organism evidence="3 4">
    <name type="scientific">Acidithiobacillus marinus</name>
    <dbReference type="NCBI Taxonomy" id="187490"/>
    <lineage>
        <taxon>Bacteria</taxon>
        <taxon>Pseudomonadati</taxon>
        <taxon>Pseudomonadota</taxon>
        <taxon>Acidithiobacillia</taxon>
        <taxon>Acidithiobacillales</taxon>
        <taxon>Acidithiobacillaceae</taxon>
        <taxon>Acidithiobacillus</taxon>
    </lineage>
</organism>
<proteinExistence type="inferred from homology"/>
<reference evidence="3 4" key="1">
    <citation type="submission" date="2017-03" db="EMBL/GenBank/DDBJ databases">
        <title>Draft genime sequence of the acidophilic sulfur-oxidizing bacterium Acidithiobacillus sp. SH, isolated from seawater.</title>
        <authorList>
            <person name="Sharmin S."/>
            <person name="Tokuhisa M."/>
            <person name="Kanao T."/>
            <person name="Kamimura K."/>
        </authorList>
    </citation>
    <scope>NUCLEOTIDE SEQUENCE [LARGE SCALE GENOMIC DNA]</scope>
    <source>
        <strain evidence="3 4">SH</strain>
    </source>
</reference>
<dbReference type="Gene3D" id="3.30.2310.20">
    <property type="entry name" value="RelE-like"/>
    <property type="match status" value="1"/>
</dbReference>
<dbReference type="RefSeq" id="WP_216360867.1">
    <property type="nucleotide sequence ID" value="NZ_MXAV01000042.1"/>
</dbReference>
<dbReference type="InterPro" id="IPR035093">
    <property type="entry name" value="RelE/ParE_toxin_dom_sf"/>
</dbReference>
<dbReference type="EMBL" id="MXAV01000042">
    <property type="protein sequence ID" value="PKY10156.1"/>
    <property type="molecule type" value="Genomic_DNA"/>
</dbReference>
<protein>
    <submittedName>
        <fullName evidence="3">Addiction module toxin RelE</fullName>
    </submittedName>
</protein>
<dbReference type="PANTHER" id="PTHR33755">
    <property type="entry name" value="TOXIN PARE1-RELATED"/>
    <property type="match status" value="1"/>
</dbReference>
<dbReference type="Pfam" id="PF05016">
    <property type="entry name" value="ParE_toxin"/>
    <property type="match status" value="1"/>
</dbReference>
<keyword evidence="2" id="KW-1277">Toxin-antitoxin system</keyword>
<gene>
    <name evidence="3" type="ORF">B1757_11255</name>
</gene>
<accession>A0A2I1DJX5</accession>